<dbReference type="GO" id="GO:0004222">
    <property type="term" value="F:metalloendopeptidase activity"/>
    <property type="evidence" value="ECO:0000318"/>
    <property type="project" value="GO_Central"/>
</dbReference>
<dbReference type="InterPro" id="IPR018497">
    <property type="entry name" value="Peptidase_M13_C"/>
</dbReference>
<evidence type="ECO:0000313" key="11">
    <source>
        <dbReference type="EnsemblProtists" id="Phyra94661"/>
    </source>
</evidence>
<feature type="chain" id="PRO_5003587405" description="Peptidase M13 C-terminal domain-containing protein" evidence="8">
    <location>
        <begin position="21"/>
        <end position="828"/>
    </location>
</feature>
<protein>
    <recommendedName>
        <fullName evidence="13">Peptidase M13 C-terminal domain-containing protein</fullName>
    </recommendedName>
</protein>
<keyword evidence="6" id="KW-0862">Zinc</keyword>
<sequence>MKRFSIVGCVLLLSPPLTASRALPDSVASLIDTSVDPCDDFYQFSCGGWLATHEIPSDKAAVEYSFDMAQDAMDAIVLQAVANDSTSLLGALYASCMDMDARNAIAAGPLQDGVNSIIGAQTKQELFQVAGRLARTGADFITNLAPDSSLQNSSQSLLWVTHADLTLDDEYYQNPQVLEFYEDKLVLYASTILNLAGFELEDSEYDNYGEVVLGVEKQLIELQNYAELDPASTDVYYLFKYKEAAANYPLVFGAYAEGMQLLDDAPALTEETEIALLSIAYFEKAEELVSLVTLDALKAYVAFAYINGFAKYLSEPFVDARFEFFRAVILGADEPLPLEKICLAQLADLLPVHTGVTYVANRDGMKETGDAFIAMLDEILDAMRTNIENLDWLDKQTRASAMAKLETLEVMYVEPGTDQLENEAQGLAKFDPTALFANVDLIYTAQFVALSWAIGADTDRGKWGMSAASVNAYYTPYTNQIVFPAGLMQPPFFDAASPAARSFGAFGVVAGHEITHGFDNSGSNFDAKGNWNSWWTDTTEGEFETRAQCLVDQYSSFYIAAEDGVQLVPVDGKKTLGENIADNGGLHVAFNAYRAHVARNDDQLFFVSYAQAWCGKERDDTTVNAFLTNVHAEGEARVHGAVMNSAAFAAAFNCPAGAPMNPVDKCVLCKLSAMPMPTEDDDDRERRQRYEDTERELLAVLEAETMDESTRKRHLVGLFDRFRSEYTQLSVKLRESLRLQRRLMDKCLQMKNELVVCALKIKTTEQVQADEIKSLVFYRDECEYAWKQSALSQGRERDAMCIIDDLKTKVEDLQLQSVNFKLTSSPPH</sequence>
<dbReference type="VEuPathDB" id="FungiDB:KRP23_1950"/>
<dbReference type="GO" id="GO:0046872">
    <property type="term" value="F:metal ion binding"/>
    <property type="evidence" value="ECO:0007669"/>
    <property type="project" value="UniProtKB-KW"/>
</dbReference>
<keyword evidence="3" id="KW-0645">Protease</keyword>
<dbReference type="InParanoid" id="H3HBZ9"/>
<evidence type="ECO:0000256" key="6">
    <source>
        <dbReference type="ARBA" id="ARBA00022833"/>
    </source>
</evidence>
<dbReference type="PANTHER" id="PTHR11733">
    <property type="entry name" value="ZINC METALLOPROTEASE FAMILY M13 NEPRILYSIN-RELATED"/>
    <property type="match status" value="1"/>
</dbReference>
<dbReference type="EnsemblProtists" id="Phyra94661">
    <property type="protein sequence ID" value="Phyra94661"/>
    <property type="gene ID" value="Phyra94661"/>
</dbReference>
<keyword evidence="7" id="KW-0482">Metalloprotease</keyword>
<dbReference type="VEuPathDB" id="FungiDB:KRP22_8210"/>
<keyword evidence="4" id="KW-0479">Metal-binding</keyword>
<dbReference type="CDD" id="cd08662">
    <property type="entry name" value="M13"/>
    <property type="match status" value="1"/>
</dbReference>
<dbReference type="AlphaFoldDB" id="H3HBZ9"/>
<dbReference type="STRING" id="164328.H3HBZ9"/>
<feature type="domain" description="Peptidase M13 N-terminal" evidence="10">
    <location>
        <begin position="37"/>
        <end position="412"/>
    </location>
</feature>
<keyword evidence="5" id="KW-0378">Hydrolase</keyword>
<dbReference type="Pfam" id="PF01431">
    <property type="entry name" value="Peptidase_M13"/>
    <property type="match status" value="1"/>
</dbReference>
<dbReference type="Gene3D" id="1.10.1380.10">
    <property type="entry name" value="Neutral endopeptidase , domain2"/>
    <property type="match status" value="1"/>
</dbReference>
<comment type="cofactor">
    <cofactor evidence="1">
        <name>Zn(2+)</name>
        <dbReference type="ChEBI" id="CHEBI:29105"/>
    </cofactor>
</comment>
<dbReference type="VEuPathDB" id="FungiDB:KRP22_8209"/>
<evidence type="ECO:0000259" key="9">
    <source>
        <dbReference type="Pfam" id="PF01431"/>
    </source>
</evidence>
<comment type="similarity">
    <text evidence="2">Belongs to the peptidase M13 family.</text>
</comment>
<dbReference type="PANTHER" id="PTHR11733:SF167">
    <property type="entry name" value="FI17812P1-RELATED"/>
    <property type="match status" value="1"/>
</dbReference>
<evidence type="ECO:0000256" key="8">
    <source>
        <dbReference type="SAM" id="SignalP"/>
    </source>
</evidence>
<evidence type="ECO:0000256" key="5">
    <source>
        <dbReference type="ARBA" id="ARBA00022801"/>
    </source>
</evidence>
<keyword evidence="8" id="KW-0732">Signal</keyword>
<dbReference type="Gene3D" id="3.40.390.10">
    <property type="entry name" value="Collagenase (Catalytic Domain)"/>
    <property type="match status" value="1"/>
</dbReference>
<evidence type="ECO:0000256" key="7">
    <source>
        <dbReference type="ARBA" id="ARBA00023049"/>
    </source>
</evidence>
<evidence type="ECO:0000256" key="3">
    <source>
        <dbReference type="ARBA" id="ARBA00022670"/>
    </source>
</evidence>
<dbReference type="GO" id="GO:0005886">
    <property type="term" value="C:plasma membrane"/>
    <property type="evidence" value="ECO:0000318"/>
    <property type="project" value="GO_Central"/>
</dbReference>
<dbReference type="InterPro" id="IPR042089">
    <property type="entry name" value="Peptidase_M13_dom_2"/>
</dbReference>
<evidence type="ECO:0000256" key="4">
    <source>
        <dbReference type="ARBA" id="ARBA00022723"/>
    </source>
</evidence>
<dbReference type="Pfam" id="PF05649">
    <property type="entry name" value="Peptidase_M13_N"/>
    <property type="match status" value="1"/>
</dbReference>
<evidence type="ECO:0008006" key="13">
    <source>
        <dbReference type="Google" id="ProtNLM"/>
    </source>
</evidence>
<evidence type="ECO:0000256" key="1">
    <source>
        <dbReference type="ARBA" id="ARBA00001947"/>
    </source>
</evidence>
<dbReference type="Proteomes" id="UP000005238">
    <property type="component" value="Unassembled WGS sequence"/>
</dbReference>
<name>H3HBZ9_PHYRM</name>
<dbReference type="PRINTS" id="PR00786">
    <property type="entry name" value="NEPRILYSIN"/>
</dbReference>
<dbReference type="GO" id="GO:0016485">
    <property type="term" value="P:protein processing"/>
    <property type="evidence" value="ECO:0000318"/>
    <property type="project" value="GO_Central"/>
</dbReference>
<dbReference type="InterPro" id="IPR008753">
    <property type="entry name" value="Peptidase_M13_N"/>
</dbReference>
<dbReference type="InterPro" id="IPR000718">
    <property type="entry name" value="Peptidase_M13"/>
</dbReference>
<dbReference type="VEuPathDB" id="FungiDB:KRP23_1951"/>
<reference evidence="11" key="2">
    <citation type="submission" date="2015-06" db="UniProtKB">
        <authorList>
            <consortium name="EnsemblProtists"/>
        </authorList>
    </citation>
    <scope>IDENTIFICATION</scope>
    <source>
        <strain evidence="11">Pr102</strain>
    </source>
</reference>
<dbReference type="SUPFAM" id="SSF55486">
    <property type="entry name" value="Metalloproteases ('zincins'), catalytic domain"/>
    <property type="match status" value="1"/>
</dbReference>
<evidence type="ECO:0000256" key="2">
    <source>
        <dbReference type="ARBA" id="ARBA00007357"/>
    </source>
</evidence>
<dbReference type="EMBL" id="DS566018">
    <property type="status" value="NOT_ANNOTATED_CDS"/>
    <property type="molecule type" value="Genomic_DNA"/>
</dbReference>
<keyword evidence="12" id="KW-1185">Reference proteome</keyword>
<dbReference type="HOGENOM" id="CLU_006187_7_1_1"/>
<organism evidence="11 12">
    <name type="scientific">Phytophthora ramorum</name>
    <name type="common">Sudden oak death agent</name>
    <dbReference type="NCBI Taxonomy" id="164328"/>
    <lineage>
        <taxon>Eukaryota</taxon>
        <taxon>Sar</taxon>
        <taxon>Stramenopiles</taxon>
        <taxon>Oomycota</taxon>
        <taxon>Peronosporomycetes</taxon>
        <taxon>Peronosporales</taxon>
        <taxon>Peronosporaceae</taxon>
        <taxon>Phytophthora</taxon>
    </lineage>
</organism>
<feature type="signal peptide" evidence="8">
    <location>
        <begin position="1"/>
        <end position="20"/>
    </location>
</feature>
<reference evidence="12" key="1">
    <citation type="journal article" date="2006" name="Science">
        <title>Phytophthora genome sequences uncover evolutionary origins and mechanisms of pathogenesis.</title>
        <authorList>
            <person name="Tyler B.M."/>
            <person name="Tripathy S."/>
            <person name="Zhang X."/>
            <person name="Dehal P."/>
            <person name="Jiang R.H."/>
            <person name="Aerts A."/>
            <person name="Arredondo F.D."/>
            <person name="Baxter L."/>
            <person name="Bensasson D."/>
            <person name="Beynon J.L."/>
            <person name="Chapman J."/>
            <person name="Damasceno C.M."/>
            <person name="Dorrance A.E."/>
            <person name="Dou D."/>
            <person name="Dickerman A.W."/>
            <person name="Dubchak I.L."/>
            <person name="Garbelotto M."/>
            <person name="Gijzen M."/>
            <person name="Gordon S.G."/>
            <person name="Govers F."/>
            <person name="Grunwald N.J."/>
            <person name="Huang W."/>
            <person name="Ivors K.L."/>
            <person name="Jones R.W."/>
            <person name="Kamoun S."/>
            <person name="Krampis K."/>
            <person name="Lamour K.H."/>
            <person name="Lee M.K."/>
            <person name="McDonald W.H."/>
            <person name="Medina M."/>
            <person name="Meijer H.J."/>
            <person name="Nordberg E.K."/>
            <person name="Maclean D.J."/>
            <person name="Ospina-Giraldo M.D."/>
            <person name="Morris P.F."/>
            <person name="Phuntumart V."/>
            <person name="Putnam N.H."/>
            <person name="Rash S."/>
            <person name="Rose J.K."/>
            <person name="Sakihama Y."/>
            <person name="Salamov A.A."/>
            <person name="Savidor A."/>
            <person name="Scheuring C.F."/>
            <person name="Smith B.M."/>
            <person name="Sobral B.W."/>
            <person name="Terry A."/>
            <person name="Torto-Alalibo T.A."/>
            <person name="Win J."/>
            <person name="Xu Z."/>
            <person name="Zhang H."/>
            <person name="Grigoriev I.V."/>
            <person name="Rokhsar D.S."/>
            <person name="Boore J.L."/>
        </authorList>
    </citation>
    <scope>NUCLEOTIDE SEQUENCE [LARGE SCALE GENOMIC DNA]</scope>
    <source>
        <strain evidence="12">Pr102</strain>
    </source>
</reference>
<dbReference type="InterPro" id="IPR024079">
    <property type="entry name" value="MetalloPept_cat_dom_sf"/>
</dbReference>
<dbReference type="PROSITE" id="PS51885">
    <property type="entry name" value="NEPRILYSIN"/>
    <property type="match status" value="1"/>
</dbReference>
<evidence type="ECO:0000313" key="12">
    <source>
        <dbReference type="Proteomes" id="UP000005238"/>
    </source>
</evidence>
<feature type="domain" description="Peptidase M13 C-terminal" evidence="9">
    <location>
        <begin position="471"/>
        <end position="666"/>
    </location>
</feature>
<proteinExistence type="inferred from homology"/>
<evidence type="ECO:0000259" key="10">
    <source>
        <dbReference type="Pfam" id="PF05649"/>
    </source>
</evidence>
<dbReference type="OMA" id="RNHDAWY"/>
<accession>H3HBZ9</accession>
<dbReference type="eggNOG" id="KOG3624">
    <property type="taxonomic scope" value="Eukaryota"/>
</dbReference>